<dbReference type="OrthoDB" id="2287159at2759"/>
<evidence type="ECO:0000313" key="1">
    <source>
        <dbReference type="EMBL" id="CEP07268.1"/>
    </source>
</evidence>
<sequence>MEHAPNTGSSCIGLLLDQEKTYNCVHPIYLYAVFLRFGFLIALVDSISHLFFDTHLVVKVNGFLSPRVPQLRGLKQSPILFSLALEPLLRKIFQGPQLSGYQLLSPQALKVPLAVKMVAFTRQHPTLRRTTIKRHNERSWLLLFKAIDCLPKDFSNTVASASTRLEVPLASVILLFSSSVELGRSLAQLPSSVAYAMGSDPDSCLRSKQSTLSPFFVRAFIPSRCSSLGRFPFLLVEDHTVVDVSPFVESLSICSSRGTAMSTKFYRRLCLLPIAAKPSLPPPLNPDISRHLPFLSAPWTSVNIRLLLTTVRFAFPQPTLLAIATTVESIWTSHWFFIFSDTPFTLNSVLSLVESKFLRYRQESFLAAGIPHCAPAVFSVD</sequence>
<keyword evidence="2" id="KW-1185">Reference proteome</keyword>
<dbReference type="AlphaFoldDB" id="A0A0B7MVW6"/>
<proteinExistence type="predicted"/>
<name>A0A0B7MVW6_9FUNG</name>
<dbReference type="EMBL" id="LN719154">
    <property type="protein sequence ID" value="CEP07268.1"/>
    <property type="molecule type" value="Genomic_DNA"/>
</dbReference>
<evidence type="ECO:0000313" key="2">
    <source>
        <dbReference type="Proteomes" id="UP000054107"/>
    </source>
</evidence>
<evidence type="ECO:0008006" key="3">
    <source>
        <dbReference type="Google" id="ProtNLM"/>
    </source>
</evidence>
<reference evidence="1 2" key="1">
    <citation type="submission" date="2014-09" db="EMBL/GenBank/DDBJ databases">
        <authorList>
            <person name="Ellenberger Sabrina"/>
        </authorList>
    </citation>
    <scope>NUCLEOTIDE SEQUENCE [LARGE SCALE GENOMIC DNA]</scope>
    <source>
        <strain evidence="1 2">CBS 412.66</strain>
    </source>
</reference>
<organism evidence="1 2">
    <name type="scientific">Parasitella parasitica</name>
    <dbReference type="NCBI Taxonomy" id="35722"/>
    <lineage>
        <taxon>Eukaryota</taxon>
        <taxon>Fungi</taxon>
        <taxon>Fungi incertae sedis</taxon>
        <taxon>Mucoromycota</taxon>
        <taxon>Mucoromycotina</taxon>
        <taxon>Mucoromycetes</taxon>
        <taxon>Mucorales</taxon>
        <taxon>Mucorineae</taxon>
        <taxon>Mucoraceae</taxon>
        <taxon>Parasitella</taxon>
    </lineage>
</organism>
<protein>
    <recommendedName>
        <fullName evidence="3">Reverse transcriptase domain-containing protein</fullName>
    </recommendedName>
</protein>
<accession>A0A0B7MVW6</accession>
<dbReference type="Proteomes" id="UP000054107">
    <property type="component" value="Unassembled WGS sequence"/>
</dbReference>
<gene>
    <name evidence="1" type="primary">PARPA_00549.1 scaffold 917</name>
</gene>